<proteinExistence type="predicted"/>
<dbReference type="GO" id="GO:0005886">
    <property type="term" value="C:plasma membrane"/>
    <property type="evidence" value="ECO:0007669"/>
    <property type="project" value="TreeGrafter"/>
</dbReference>
<dbReference type="OrthoDB" id="65622at2759"/>
<dbReference type="Proteomes" id="UP000886520">
    <property type="component" value="Chromosome 19"/>
</dbReference>
<name>A0A9D4UBX2_ADICA</name>
<dbReference type="PANTHER" id="PTHR36116:SF1">
    <property type="entry name" value="UPF0060 MEMBRANE PROTEIN YNFA"/>
    <property type="match status" value="1"/>
</dbReference>
<dbReference type="InterPro" id="IPR037185">
    <property type="entry name" value="EmrE-like"/>
</dbReference>
<organism evidence="7 8">
    <name type="scientific">Adiantum capillus-veneris</name>
    <name type="common">Maidenhair fern</name>
    <dbReference type="NCBI Taxonomy" id="13818"/>
    <lineage>
        <taxon>Eukaryota</taxon>
        <taxon>Viridiplantae</taxon>
        <taxon>Streptophyta</taxon>
        <taxon>Embryophyta</taxon>
        <taxon>Tracheophyta</taxon>
        <taxon>Polypodiopsida</taxon>
        <taxon>Polypodiidae</taxon>
        <taxon>Polypodiales</taxon>
        <taxon>Pteridineae</taxon>
        <taxon>Pteridaceae</taxon>
        <taxon>Vittarioideae</taxon>
        <taxon>Adiantum</taxon>
    </lineage>
</organism>
<evidence type="ECO:0000256" key="6">
    <source>
        <dbReference type="SAM" id="Phobius"/>
    </source>
</evidence>
<dbReference type="Pfam" id="PF02694">
    <property type="entry name" value="UPF0060"/>
    <property type="match status" value="1"/>
</dbReference>
<evidence type="ECO:0000256" key="1">
    <source>
        <dbReference type="ARBA" id="ARBA00004141"/>
    </source>
</evidence>
<dbReference type="AlphaFoldDB" id="A0A9D4UBX2"/>
<sequence>MTLAKSASESAVTIGLLIGAAACEVCGGWCIWKWRREGWQWWVMLIGCIVLITSGILPTLQKEEFNRTYALYGGFFICASFLWGWALDKQQPDLWDCIGSVITLDDRDIRGTGRHFSCVLGSPSTELSSKPVAFHIVFCPILDGTCLSGAQRPSLPPAGKTKGNFKVISENQLTPPAKPALGP</sequence>
<evidence type="ECO:0000256" key="4">
    <source>
        <dbReference type="ARBA" id="ARBA00022989"/>
    </source>
</evidence>
<evidence type="ECO:0000313" key="7">
    <source>
        <dbReference type="EMBL" id="KAI5064797.1"/>
    </source>
</evidence>
<dbReference type="EMBL" id="JABFUD020000019">
    <property type="protein sequence ID" value="KAI5064797.1"/>
    <property type="molecule type" value="Genomic_DNA"/>
</dbReference>
<keyword evidence="4 6" id="KW-1133">Transmembrane helix</keyword>
<comment type="subcellular location">
    <subcellularLocation>
        <location evidence="1">Membrane</location>
        <topology evidence="1">Multi-pass membrane protein</topology>
    </subcellularLocation>
</comment>
<feature type="transmembrane region" description="Helical" evidence="6">
    <location>
        <begin position="69"/>
        <end position="87"/>
    </location>
</feature>
<protein>
    <submittedName>
        <fullName evidence="7">Uncharacterized protein</fullName>
    </submittedName>
</protein>
<reference evidence="7" key="1">
    <citation type="submission" date="2021-01" db="EMBL/GenBank/DDBJ databases">
        <title>Adiantum capillus-veneris genome.</title>
        <authorList>
            <person name="Fang Y."/>
            <person name="Liao Q."/>
        </authorList>
    </citation>
    <scope>NUCLEOTIDE SEQUENCE</scope>
    <source>
        <strain evidence="7">H3</strain>
        <tissue evidence="7">Leaf</tissue>
    </source>
</reference>
<evidence type="ECO:0000256" key="2">
    <source>
        <dbReference type="ARBA" id="ARBA00022475"/>
    </source>
</evidence>
<keyword evidence="8" id="KW-1185">Reference proteome</keyword>
<dbReference type="SUPFAM" id="SSF103481">
    <property type="entry name" value="Multidrug resistance efflux transporter EmrE"/>
    <property type="match status" value="1"/>
</dbReference>
<comment type="caution">
    <text evidence="7">The sequence shown here is derived from an EMBL/GenBank/DDBJ whole genome shotgun (WGS) entry which is preliminary data.</text>
</comment>
<keyword evidence="3 6" id="KW-0812">Transmembrane</keyword>
<feature type="transmembrane region" description="Helical" evidence="6">
    <location>
        <begin position="39"/>
        <end position="57"/>
    </location>
</feature>
<dbReference type="InterPro" id="IPR003844">
    <property type="entry name" value="UPF0060"/>
</dbReference>
<dbReference type="PROSITE" id="PS51257">
    <property type="entry name" value="PROKAR_LIPOPROTEIN"/>
    <property type="match status" value="1"/>
</dbReference>
<evidence type="ECO:0000256" key="3">
    <source>
        <dbReference type="ARBA" id="ARBA00022692"/>
    </source>
</evidence>
<keyword evidence="2" id="KW-1003">Cell membrane</keyword>
<evidence type="ECO:0000313" key="8">
    <source>
        <dbReference type="Proteomes" id="UP000886520"/>
    </source>
</evidence>
<keyword evidence="5 6" id="KW-0472">Membrane</keyword>
<evidence type="ECO:0000256" key="5">
    <source>
        <dbReference type="ARBA" id="ARBA00023136"/>
    </source>
</evidence>
<accession>A0A9D4UBX2</accession>
<gene>
    <name evidence="7" type="ORF">GOP47_0019492</name>
</gene>
<dbReference type="PANTHER" id="PTHR36116">
    <property type="entry name" value="UPF0060 MEMBRANE PROTEIN YNFA"/>
    <property type="match status" value="1"/>
</dbReference>